<accession>A0AAF3ES68</accession>
<reference evidence="3" key="1">
    <citation type="submission" date="2024-02" db="UniProtKB">
        <authorList>
            <consortium name="WormBaseParasite"/>
        </authorList>
    </citation>
    <scope>IDENTIFICATION</scope>
</reference>
<evidence type="ECO:0000313" key="3">
    <source>
        <dbReference type="WBParaSite" id="MBELARI_LOCUS16981"/>
    </source>
</evidence>
<keyword evidence="2" id="KW-1185">Reference proteome</keyword>
<dbReference type="WBParaSite" id="MBELARI_LOCUS16981">
    <property type="protein sequence ID" value="MBELARI_LOCUS16981"/>
    <property type="gene ID" value="MBELARI_LOCUS16981"/>
</dbReference>
<proteinExistence type="predicted"/>
<dbReference type="Proteomes" id="UP000887575">
    <property type="component" value="Unassembled WGS sequence"/>
</dbReference>
<name>A0AAF3ES68_9BILA</name>
<sequence length="257" mass="29623">MPRHSNGSNRELRKAYFHRIQIQGDIDAPSPSKLPEAFAEISPREPEIIPVNPVHRGGSGRGGRQFDPPPRREIRTPPSPRARTPPRDHRGSGRVSFNDSAKVHRKPSTRKRSRSADEGRRHTAASSERRPSSRRNSLDDYDRRRKRDETPPRRRTPAKSPAKVHTPPRHRNPPPRPTSRRRPSPVRRSHSSNQLSPPVRKKQVAPLRRSTSDPQLQMKRGKKTKNPQKPKWNPVGDAAEKSYINRYQQNYASDYYF</sequence>
<evidence type="ECO:0000256" key="1">
    <source>
        <dbReference type="SAM" id="MobiDB-lite"/>
    </source>
</evidence>
<feature type="compositionally biased region" description="Basic residues" evidence="1">
    <location>
        <begin position="103"/>
        <end position="113"/>
    </location>
</feature>
<feature type="compositionally biased region" description="Basic residues" evidence="1">
    <location>
        <begin position="166"/>
        <end position="190"/>
    </location>
</feature>
<organism evidence="2 3">
    <name type="scientific">Mesorhabditis belari</name>
    <dbReference type="NCBI Taxonomy" id="2138241"/>
    <lineage>
        <taxon>Eukaryota</taxon>
        <taxon>Metazoa</taxon>
        <taxon>Ecdysozoa</taxon>
        <taxon>Nematoda</taxon>
        <taxon>Chromadorea</taxon>
        <taxon>Rhabditida</taxon>
        <taxon>Rhabditina</taxon>
        <taxon>Rhabditomorpha</taxon>
        <taxon>Rhabditoidea</taxon>
        <taxon>Rhabditidae</taxon>
        <taxon>Mesorhabditinae</taxon>
        <taxon>Mesorhabditis</taxon>
    </lineage>
</organism>
<protein>
    <submittedName>
        <fullName evidence="3">Uncharacterized protein</fullName>
    </submittedName>
</protein>
<dbReference type="AlphaFoldDB" id="A0AAF3ES68"/>
<evidence type="ECO:0000313" key="2">
    <source>
        <dbReference type="Proteomes" id="UP000887575"/>
    </source>
</evidence>
<feature type="region of interest" description="Disordered" evidence="1">
    <location>
        <begin position="23"/>
        <end position="238"/>
    </location>
</feature>
<feature type="compositionally biased region" description="Basic residues" evidence="1">
    <location>
        <begin position="219"/>
        <end position="228"/>
    </location>
</feature>
<feature type="compositionally biased region" description="Basic and acidic residues" evidence="1">
    <location>
        <begin position="114"/>
        <end position="152"/>
    </location>
</feature>